<dbReference type="GO" id="GO:0120147">
    <property type="term" value="F:formylglycine-generating oxidase activity"/>
    <property type="evidence" value="ECO:0007669"/>
    <property type="project" value="TreeGrafter"/>
</dbReference>
<proteinExistence type="predicted"/>
<dbReference type="InterPro" id="IPR005532">
    <property type="entry name" value="SUMF_dom"/>
</dbReference>
<gene>
    <name evidence="2" type="ORF">MNBD_GAMMA26-2285</name>
</gene>
<name>A0A3B1ASW7_9ZZZZ</name>
<dbReference type="InterPro" id="IPR051043">
    <property type="entry name" value="Sulfatase_Mod_Factor_Kinase"/>
</dbReference>
<sequence>MILREIATFLFLYTLLVSVAVAAAPVQHQMEPIDPDELQQERIVDYLETGIPNCALCHASEQRPATDYRNDLECRQCHSADYSQQFLDIDERYKVPLKDRQYKVALAKPTSTPSSTAINTVKKTIIPDDMVLVPAGEFIMGTNDWWPKSGPEHSRHLPDYYMDKYEVTNAKYEKFVAATSHRLPDHWVKNGNKIPADQEEFPITFVSWQDAVDYCEWEGKRLPSEFEWEKAARGTDGRVFPWGDEFDKDKGNTPQHGHGKSMKVGSFDSGVSPYGLYDMVGNVFEWTSSWYRSYPGNTHNDPNEGETYRVVKGGSWYDCTYYRCGISAPTYNRIFFHPMTKNFTFGFRCAQDP</sequence>
<protein>
    <recommendedName>
        <fullName evidence="1">Sulfatase-modifying factor enzyme-like domain-containing protein</fullName>
    </recommendedName>
</protein>
<dbReference type="InterPro" id="IPR016187">
    <property type="entry name" value="CTDL_fold"/>
</dbReference>
<evidence type="ECO:0000313" key="2">
    <source>
        <dbReference type="EMBL" id="VAX09099.1"/>
    </source>
</evidence>
<organism evidence="2">
    <name type="scientific">hydrothermal vent metagenome</name>
    <dbReference type="NCBI Taxonomy" id="652676"/>
    <lineage>
        <taxon>unclassified sequences</taxon>
        <taxon>metagenomes</taxon>
        <taxon>ecological metagenomes</taxon>
    </lineage>
</organism>
<dbReference type="PANTHER" id="PTHR23150:SF19">
    <property type="entry name" value="FORMYLGLYCINE-GENERATING ENZYME"/>
    <property type="match status" value="1"/>
</dbReference>
<dbReference type="Gene3D" id="3.90.1580.10">
    <property type="entry name" value="paralog of FGE (formylglycine-generating enzyme)"/>
    <property type="match status" value="1"/>
</dbReference>
<evidence type="ECO:0000259" key="1">
    <source>
        <dbReference type="Pfam" id="PF03781"/>
    </source>
</evidence>
<accession>A0A3B1ASW7</accession>
<dbReference type="SUPFAM" id="SSF56436">
    <property type="entry name" value="C-type lectin-like"/>
    <property type="match status" value="1"/>
</dbReference>
<feature type="domain" description="Sulfatase-modifying factor enzyme-like" evidence="1">
    <location>
        <begin position="128"/>
        <end position="350"/>
    </location>
</feature>
<dbReference type="EMBL" id="UOFX01000044">
    <property type="protein sequence ID" value="VAX09099.1"/>
    <property type="molecule type" value="Genomic_DNA"/>
</dbReference>
<dbReference type="AlphaFoldDB" id="A0A3B1ASW7"/>
<dbReference type="InterPro" id="IPR042095">
    <property type="entry name" value="SUMF_sf"/>
</dbReference>
<dbReference type="Pfam" id="PF03781">
    <property type="entry name" value="FGE-sulfatase"/>
    <property type="match status" value="1"/>
</dbReference>
<reference evidence="2" key="1">
    <citation type="submission" date="2018-06" db="EMBL/GenBank/DDBJ databases">
        <authorList>
            <person name="Zhirakovskaya E."/>
        </authorList>
    </citation>
    <scope>NUCLEOTIDE SEQUENCE</scope>
</reference>
<dbReference type="PANTHER" id="PTHR23150">
    <property type="entry name" value="SULFATASE MODIFYING FACTOR 1, 2"/>
    <property type="match status" value="1"/>
</dbReference>